<evidence type="ECO:0000313" key="3">
    <source>
        <dbReference type="EMBL" id="MCJ2542470.1"/>
    </source>
</evidence>
<dbReference type="SMART" id="SM00365">
    <property type="entry name" value="LRR_SD22"/>
    <property type="match status" value="5"/>
</dbReference>
<dbReference type="PROSITE" id="PS51450">
    <property type="entry name" value="LRR"/>
    <property type="match status" value="4"/>
</dbReference>
<comment type="caution">
    <text evidence="3">The sequence shown here is derived from an EMBL/GenBank/DDBJ whole genome shotgun (WGS) entry which is preliminary data.</text>
</comment>
<dbReference type="PANTHER" id="PTHR46652">
    <property type="entry name" value="LEUCINE-RICH REPEAT AND IQ DOMAIN-CONTAINING PROTEIN 1-RELATED"/>
    <property type="match status" value="1"/>
</dbReference>
<dbReference type="SUPFAM" id="SSF52058">
    <property type="entry name" value="L domain-like"/>
    <property type="match status" value="1"/>
</dbReference>
<dbReference type="PANTHER" id="PTHR46652:SF3">
    <property type="entry name" value="LEUCINE-RICH REPEAT-CONTAINING PROTEIN 9"/>
    <property type="match status" value="1"/>
</dbReference>
<keyword evidence="2" id="KW-0677">Repeat</keyword>
<dbReference type="InterPro" id="IPR001611">
    <property type="entry name" value="Leu-rich_rpt"/>
</dbReference>
<organism evidence="3 4">
    <name type="scientific">Thermostichus vulcanus str. 'Rupite'</name>
    <dbReference type="NCBI Taxonomy" id="2813851"/>
    <lineage>
        <taxon>Bacteria</taxon>
        <taxon>Bacillati</taxon>
        <taxon>Cyanobacteriota</taxon>
        <taxon>Cyanophyceae</taxon>
        <taxon>Thermostichales</taxon>
        <taxon>Thermostichaceae</taxon>
        <taxon>Thermostichus</taxon>
    </lineage>
</organism>
<accession>A0ABT0CAU7</accession>
<dbReference type="InterPro" id="IPR003591">
    <property type="entry name" value="Leu-rich_rpt_typical-subtyp"/>
</dbReference>
<protein>
    <submittedName>
        <fullName evidence="3">Leucine-rich repeat domain-containing protein</fullName>
    </submittedName>
</protein>
<dbReference type="InterPro" id="IPR050836">
    <property type="entry name" value="SDS22/Internalin_LRR"/>
</dbReference>
<dbReference type="PRINTS" id="PR00019">
    <property type="entry name" value="LEURICHRPT"/>
</dbReference>
<proteinExistence type="predicted"/>
<dbReference type="InterPro" id="IPR025875">
    <property type="entry name" value="Leu-rich_rpt_4"/>
</dbReference>
<name>A0ABT0CAU7_THEVL</name>
<evidence type="ECO:0000256" key="1">
    <source>
        <dbReference type="ARBA" id="ARBA00022614"/>
    </source>
</evidence>
<dbReference type="InterPro" id="IPR032675">
    <property type="entry name" value="LRR_dom_sf"/>
</dbReference>
<dbReference type="EMBL" id="JAFIRA010000011">
    <property type="protein sequence ID" value="MCJ2542470.1"/>
    <property type="molecule type" value="Genomic_DNA"/>
</dbReference>
<reference evidence="3" key="1">
    <citation type="submission" date="2021-02" db="EMBL/GenBank/DDBJ databases">
        <title>The CRISPR/cas machinery reduction and long-range gene transfer in the hot spring cyanobacterium Synechococcus.</title>
        <authorList>
            <person name="Dvorak P."/>
            <person name="Jahodarova E."/>
            <person name="Hasler P."/>
            <person name="Poulickova A."/>
        </authorList>
    </citation>
    <scope>NUCLEOTIDE SEQUENCE</scope>
    <source>
        <strain evidence="3">Rupite</strain>
    </source>
</reference>
<evidence type="ECO:0000313" key="4">
    <source>
        <dbReference type="Proteomes" id="UP000830835"/>
    </source>
</evidence>
<sequence length="249" mass="26912">MNLALKRMILNVHRSKCPPPPLTDGMDPGLSAAIRTSIGKPAGEITESDLASITELDASYRQISTLEGMPTMPNLRILDLEGNKLTSIEGLPNLPELQRLFLAYNELTDLRGYPNLPKLQELDLGANSISTLAGLNASNATDFRVNLNCAVGSNGIDLLELPTNLTELYLGFSAYRAGDLYRSLTQIPNMPSSLPNLRVLILNHNSFPNLEGLSVDLSSLQILDVSRNPLTSLSGLPPVSALPNLRADL</sequence>
<dbReference type="Pfam" id="PF12799">
    <property type="entry name" value="LRR_4"/>
    <property type="match status" value="3"/>
</dbReference>
<evidence type="ECO:0000256" key="2">
    <source>
        <dbReference type="ARBA" id="ARBA00022737"/>
    </source>
</evidence>
<gene>
    <name evidence="3" type="ORF">JX360_06045</name>
</gene>
<dbReference type="Proteomes" id="UP000830835">
    <property type="component" value="Unassembled WGS sequence"/>
</dbReference>
<dbReference type="SMART" id="SM00369">
    <property type="entry name" value="LRR_TYP"/>
    <property type="match status" value="5"/>
</dbReference>
<dbReference type="Gene3D" id="3.80.10.10">
    <property type="entry name" value="Ribonuclease Inhibitor"/>
    <property type="match status" value="1"/>
</dbReference>
<keyword evidence="4" id="KW-1185">Reference proteome</keyword>
<keyword evidence="1" id="KW-0433">Leucine-rich repeat</keyword>
<dbReference type="RefSeq" id="WP_244349748.1">
    <property type="nucleotide sequence ID" value="NZ_JAFIRA010000011.1"/>
</dbReference>